<proteinExistence type="predicted"/>
<comment type="subcellular location">
    <subcellularLocation>
        <location evidence="1">Membrane</location>
        <topology evidence="1">Single-pass membrane protein</topology>
    </subcellularLocation>
</comment>
<organism evidence="7 8">
    <name type="scientific">Maribacter chungangensis</name>
    <dbReference type="NCBI Taxonomy" id="1069117"/>
    <lineage>
        <taxon>Bacteria</taxon>
        <taxon>Pseudomonadati</taxon>
        <taxon>Bacteroidota</taxon>
        <taxon>Flavobacteriia</taxon>
        <taxon>Flavobacteriales</taxon>
        <taxon>Flavobacteriaceae</taxon>
        <taxon>Maribacter</taxon>
    </lineage>
</organism>
<keyword evidence="3" id="KW-1133">Transmembrane helix</keyword>
<evidence type="ECO:0000256" key="2">
    <source>
        <dbReference type="ARBA" id="ARBA00022692"/>
    </source>
</evidence>
<protein>
    <submittedName>
        <fullName evidence="7">Translocation/assembly module TamB domain-containing protein</fullName>
    </submittedName>
</protein>
<comment type="caution">
    <text evidence="7">The sequence shown here is derived from an EMBL/GenBank/DDBJ whole genome shotgun (WGS) entry which is preliminary data.</text>
</comment>
<evidence type="ECO:0000313" key="7">
    <source>
        <dbReference type="EMBL" id="MFD0798397.1"/>
    </source>
</evidence>
<dbReference type="Pfam" id="PF04357">
    <property type="entry name" value="TamB"/>
    <property type="match status" value="1"/>
</dbReference>
<dbReference type="Proteomes" id="UP001597012">
    <property type="component" value="Unassembled WGS sequence"/>
</dbReference>
<evidence type="ECO:0000259" key="6">
    <source>
        <dbReference type="Pfam" id="PF04357"/>
    </source>
</evidence>
<evidence type="ECO:0000256" key="3">
    <source>
        <dbReference type="ARBA" id="ARBA00022989"/>
    </source>
</evidence>
<gene>
    <name evidence="7" type="ORF">ACFQZJ_13070</name>
</gene>
<accession>A0ABW3B4Y9</accession>
<feature type="domain" description="Translocation and assembly module TamB C-terminal" evidence="6">
    <location>
        <begin position="1178"/>
        <end position="1637"/>
    </location>
</feature>
<evidence type="ECO:0000256" key="1">
    <source>
        <dbReference type="ARBA" id="ARBA00004167"/>
    </source>
</evidence>
<evidence type="ECO:0000256" key="4">
    <source>
        <dbReference type="ARBA" id="ARBA00023136"/>
    </source>
</evidence>
<dbReference type="RefSeq" id="WP_379935121.1">
    <property type="nucleotide sequence ID" value="NZ_JBHTHY010000011.1"/>
</dbReference>
<sequence>MSKKKSPYRIVKRIVKILAVFLLFFVLILLFIRSPWGQGIIVDKLISYITDKTGTQMTVDKLFLTYSGDLEVEGLYIEDMKKDTLLYSKNLQVDLGLTSLIFENTLQVEDVAWQGVVTNIERAEDNQDFNFIFLLEAFSPTETATTAENSKPLRISVGKVNLSNFKVNYRDEFLGIQSQNTIGQLNTVMETIDLQNNIFYFEEITLSDSKIDYHQTKGFPIQENDTTSSTPQLKFSRIKVDNLRARYRSVPNKMDTKAEVEKMVLGIPVLDIASNSYTVDGLSLENSKFSLVIDKVERQPIENSKPEPSTPFLWPDYRIDITDIKLNNNQFTLQTPRIDSLQKRAKPYVFNAHQIRLKVPSFSYRPKNLTAAINQFTFYEKSKAFALKEFRLQAQMDDKSLKISDISVKTSNSNINGAVQIDYSSLEQVMNTPEKSAVDIRLPSFTVAIADVTTFQPALATNPMLSVVSQNPIDGQLVAKGSLEKMLLSDSKVSWGNDTALAVEGTLHNITNIDSLRIDFDMINATSSRADISRFIAITDASLTLPENVQLTGNLSGRITDLNTNVTLASSFGSASFEGSCGLSKTPFIKGQITVEQFQLGKLLNNPDFGQLSVTAETSLAGARIDELSADVIAKVSQFDFKGYSFNTLSANGTVQNGKGALKLVYEDDHLNLTSNTLFELGSNNYDIQSETNLQGAELQALGLAQKNIRVGADLNLNFQGSLDNYQLKTVISNGVSVLDNEQFQTGDIVINGAVNPSKTTANIKSDFLNGSLFADGNLDRISKALRQQFNGYFVTSQSLAIERDSLALQLNAKLTPKPILTEVFFKGLERLDTITVNVNFDGQQEDMVAELNVPFAQYQAGTLDSLQISIVGSATDLKFSSGFASLKYSKLHIKKTSLTGKLQNQKLLLDFSSNDENEKLVRLTSQLHMKGDSLLLRVDHDSLVLNRNRWSVPKDNQLVFAEKYLHFENMQFSNGNQEVVLTDAVSGRTKNHIGLLFKNFKLQAFLSVLNPDESLAMGKVQGNLILENPFGAIGLVADLAIDDLGVLNNRLGNLSVDASSNGFSDYAIDLSVKDGGLNLDLNGNYKARAEGAVLDLILDLKKMETTVLSGFFNDKLSEGEGFLSGRFELNGSLKSPLYEGNLTFHDAGLNITPLNTSFKVVSESIAIDESMVTISDFEIQDRKGDTFKVDGTIGTKQLLNPNFDLNFKANEFRLLDSSIEDNELYYGTASIDAAIRLKGNFDLPKLQGKLRIRKITELTYVVPEEQLDIEERDGVVIFVNRENPDAILTRKDERSAPDILQGFDINLLLEVADDAILTIVLDERTGDILQVAGDAALNLNLNPNGSVGLTGSYELKEGYYRTSLYNLVSRKFNIEPGSTIRWQGNPMDAKLDVTAIYSLETSAAPLMAAETSGVETSLASKYQQVLPFLVNLNVDGEITSPEISFNLDIPENSKGALGGAVYGKVQQLNEQETELNKQVFSLLALNRFFPNTVSDGSSGGAAGLARNNINKVLSNELNSFSEDVLGESGFELDFDLDSFTDYTGDNAQDRTQLNINASKKLFNDRLIVTAGSAVDVEGSAQTGQEETPIIGNVSLEYLITKNGRYRLKGFRKNQYVNVIDGQLMVTGLALIFNREFNAFSELFNPLEKNTVSGPKKKNESKKKKKDSNEQ</sequence>
<evidence type="ECO:0000256" key="5">
    <source>
        <dbReference type="SAM" id="MobiDB-lite"/>
    </source>
</evidence>
<dbReference type="EMBL" id="JBHTHY010000011">
    <property type="protein sequence ID" value="MFD0798397.1"/>
    <property type="molecule type" value="Genomic_DNA"/>
</dbReference>
<feature type="region of interest" description="Disordered" evidence="5">
    <location>
        <begin position="1648"/>
        <end position="1671"/>
    </location>
</feature>
<keyword evidence="8" id="KW-1185">Reference proteome</keyword>
<feature type="compositionally biased region" description="Basic residues" evidence="5">
    <location>
        <begin position="1655"/>
        <end position="1671"/>
    </location>
</feature>
<dbReference type="InterPro" id="IPR007452">
    <property type="entry name" value="TamB_C"/>
</dbReference>
<evidence type="ECO:0000313" key="8">
    <source>
        <dbReference type="Proteomes" id="UP001597012"/>
    </source>
</evidence>
<reference evidence="8" key="1">
    <citation type="journal article" date="2019" name="Int. J. Syst. Evol. Microbiol.">
        <title>The Global Catalogue of Microorganisms (GCM) 10K type strain sequencing project: providing services to taxonomists for standard genome sequencing and annotation.</title>
        <authorList>
            <consortium name="The Broad Institute Genomics Platform"/>
            <consortium name="The Broad Institute Genome Sequencing Center for Infectious Disease"/>
            <person name="Wu L."/>
            <person name="Ma J."/>
        </authorList>
    </citation>
    <scope>NUCLEOTIDE SEQUENCE [LARGE SCALE GENOMIC DNA]</scope>
    <source>
        <strain evidence="8">CCUG 61948</strain>
    </source>
</reference>
<keyword evidence="2" id="KW-0812">Transmembrane</keyword>
<name>A0ABW3B4Y9_9FLAO</name>
<keyword evidence="4" id="KW-0472">Membrane</keyword>